<dbReference type="AlphaFoldDB" id="A0A9Q4C1Z3"/>
<dbReference type="InterPro" id="IPR055923">
    <property type="entry name" value="DUF7500"/>
</dbReference>
<dbReference type="EMBL" id="RKLV01000003">
    <property type="protein sequence ID" value="MCX2818430.1"/>
    <property type="molecule type" value="Genomic_DNA"/>
</dbReference>
<feature type="region of interest" description="Disordered" evidence="1">
    <location>
        <begin position="1"/>
        <end position="90"/>
    </location>
</feature>
<evidence type="ECO:0000256" key="1">
    <source>
        <dbReference type="SAM" id="MobiDB-lite"/>
    </source>
</evidence>
<organism evidence="2 3">
    <name type="scientific">Halorutilus salinus</name>
    <dbReference type="NCBI Taxonomy" id="2487751"/>
    <lineage>
        <taxon>Archaea</taxon>
        <taxon>Methanobacteriati</taxon>
        <taxon>Methanobacteriota</taxon>
        <taxon>Stenosarchaea group</taxon>
        <taxon>Halobacteria</taxon>
        <taxon>Halorutilales</taxon>
        <taxon>Halorutilaceae</taxon>
        <taxon>Halorutilus</taxon>
    </lineage>
</organism>
<sequence>MEPDPDEDTEALPNSDKGVLSPQDLEPDKNYSVEIDDGRYVVSSTGKPDVGSADESELEDHDSGRSTPNRSASEEPTAEDPLPNSEYSYSITLSVEGNRLETTVAHDDVSDSFAQYVAAYVDLLSEDTPKDEAIGLLLHASSVDVKIPSAALEEAVRSLEVSKDDSVENLIEAARDSGGFPLRSE</sequence>
<reference evidence="2" key="1">
    <citation type="submission" date="2022-09" db="EMBL/GenBank/DDBJ databases">
        <title>Haloadaptaus new haloarchaeum isolated from saline soil.</title>
        <authorList>
            <person name="Duran-Viseras A."/>
            <person name="Sanchez-Porro C."/>
            <person name="Ventosa A."/>
        </authorList>
    </citation>
    <scope>NUCLEOTIDE SEQUENCE</scope>
    <source>
        <strain evidence="2">F3-133</strain>
    </source>
</reference>
<dbReference type="RefSeq" id="WP_266086272.1">
    <property type="nucleotide sequence ID" value="NZ_RKLV01000003.1"/>
</dbReference>
<evidence type="ECO:0000313" key="2">
    <source>
        <dbReference type="EMBL" id="MCX2818430.1"/>
    </source>
</evidence>
<dbReference type="Pfam" id="PF24332">
    <property type="entry name" value="DUF7500"/>
    <property type="match status" value="2"/>
</dbReference>
<evidence type="ECO:0000313" key="3">
    <source>
        <dbReference type="Proteomes" id="UP001149411"/>
    </source>
</evidence>
<feature type="compositionally biased region" description="Acidic residues" evidence="1">
    <location>
        <begin position="1"/>
        <end position="10"/>
    </location>
</feature>
<accession>A0A9Q4C1Z3</accession>
<protein>
    <submittedName>
        <fullName evidence="2">Uncharacterized protein</fullName>
    </submittedName>
</protein>
<gene>
    <name evidence="2" type="ORF">EGH25_03565</name>
</gene>
<dbReference type="Proteomes" id="UP001149411">
    <property type="component" value="Unassembled WGS sequence"/>
</dbReference>
<keyword evidence="3" id="KW-1185">Reference proteome</keyword>
<proteinExistence type="predicted"/>
<name>A0A9Q4C1Z3_9EURY</name>
<feature type="compositionally biased region" description="Basic and acidic residues" evidence="1">
    <location>
        <begin position="26"/>
        <end position="39"/>
    </location>
</feature>
<comment type="caution">
    <text evidence="2">The sequence shown here is derived from an EMBL/GenBank/DDBJ whole genome shotgun (WGS) entry which is preliminary data.</text>
</comment>